<evidence type="ECO:0000256" key="2">
    <source>
        <dbReference type="ARBA" id="ARBA00023125"/>
    </source>
</evidence>
<dbReference type="EMBL" id="BSNL01000001">
    <property type="protein sequence ID" value="GLQ27953.1"/>
    <property type="molecule type" value="Genomic_DNA"/>
</dbReference>
<dbReference type="InterPro" id="IPR050109">
    <property type="entry name" value="HTH-type_TetR-like_transc_reg"/>
</dbReference>
<reference evidence="6" key="2">
    <citation type="submission" date="2023-01" db="EMBL/GenBank/DDBJ databases">
        <title>Draft genome sequence of Sulfitobacter pacificus strain NBRC 109915.</title>
        <authorList>
            <person name="Sun Q."/>
            <person name="Mori K."/>
        </authorList>
    </citation>
    <scope>NUCLEOTIDE SEQUENCE</scope>
    <source>
        <strain evidence="6">NBRC 109915</strain>
    </source>
</reference>
<dbReference type="Gene3D" id="1.10.357.10">
    <property type="entry name" value="Tetracycline Repressor, domain 2"/>
    <property type="match status" value="1"/>
</dbReference>
<evidence type="ECO:0000313" key="7">
    <source>
        <dbReference type="Proteomes" id="UP001161388"/>
    </source>
</evidence>
<keyword evidence="1" id="KW-0805">Transcription regulation</keyword>
<keyword evidence="7" id="KW-1185">Reference proteome</keyword>
<protein>
    <submittedName>
        <fullName evidence="6">TetR family transcriptional regulator</fullName>
    </submittedName>
</protein>
<evidence type="ECO:0000256" key="1">
    <source>
        <dbReference type="ARBA" id="ARBA00023015"/>
    </source>
</evidence>
<accession>A0ABQ5VLQ1</accession>
<dbReference type="Pfam" id="PF00440">
    <property type="entry name" value="TetR_N"/>
    <property type="match status" value="1"/>
</dbReference>
<evidence type="ECO:0000313" key="6">
    <source>
        <dbReference type="EMBL" id="GLQ27953.1"/>
    </source>
</evidence>
<feature type="domain" description="HTH tetR-type" evidence="5">
    <location>
        <begin position="29"/>
        <end position="89"/>
    </location>
</feature>
<dbReference type="PRINTS" id="PR00455">
    <property type="entry name" value="HTHTETR"/>
</dbReference>
<dbReference type="PANTHER" id="PTHR30055">
    <property type="entry name" value="HTH-TYPE TRANSCRIPTIONAL REGULATOR RUTR"/>
    <property type="match status" value="1"/>
</dbReference>
<keyword evidence="3" id="KW-0804">Transcription</keyword>
<name>A0ABQ5VLQ1_9RHOB</name>
<keyword evidence="2 4" id="KW-0238">DNA-binding</keyword>
<dbReference type="PROSITE" id="PS50977">
    <property type="entry name" value="HTH_TETR_2"/>
    <property type="match status" value="1"/>
</dbReference>
<dbReference type="PANTHER" id="PTHR30055:SF234">
    <property type="entry name" value="HTH-TYPE TRANSCRIPTIONAL REGULATOR BETI"/>
    <property type="match status" value="1"/>
</dbReference>
<evidence type="ECO:0000256" key="3">
    <source>
        <dbReference type="ARBA" id="ARBA00023163"/>
    </source>
</evidence>
<dbReference type="InterPro" id="IPR009057">
    <property type="entry name" value="Homeodomain-like_sf"/>
</dbReference>
<feature type="DNA-binding region" description="H-T-H motif" evidence="4">
    <location>
        <begin position="52"/>
        <end position="71"/>
    </location>
</feature>
<organism evidence="6 7">
    <name type="scientific">Sulfitobacter pacificus</name>
    <dbReference type="NCBI Taxonomy" id="1499314"/>
    <lineage>
        <taxon>Bacteria</taxon>
        <taxon>Pseudomonadati</taxon>
        <taxon>Pseudomonadota</taxon>
        <taxon>Alphaproteobacteria</taxon>
        <taxon>Rhodobacterales</taxon>
        <taxon>Roseobacteraceae</taxon>
        <taxon>Sulfitobacter</taxon>
    </lineage>
</organism>
<proteinExistence type="predicted"/>
<sequence length="214" mass="23189">MSERSFVSETFCGQVKMSKEKGKREMASDARRKLLMEAAITCFVESGISRTSMRDIAGKAGVSIGNLYNHFPGRDDLIAEIAKMDAADLAGVVAQVAECDTAQNAVDTFVKNYFVYCADPVSAVLTVEITSEALRNPAIENLFSGNRAMLVDTLARTISGCGLEKTRATETSGLVLDTIEGFALRVGLAGKKPRKRDVEALLSFVRSTLPRHDD</sequence>
<dbReference type="SUPFAM" id="SSF46689">
    <property type="entry name" value="Homeodomain-like"/>
    <property type="match status" value="1"/>
</dbReference>
<gene>
    <name evidence="6" type="ORF">GCM10007927_27560</name>
</gene>
<dbReference type="Proteomes" id="UP001161388">
    <property type="component" value="Unassembled WGS sequence"/>
</dbReference>
<evidence type="ECO:0000259" key="5">
    <source>
        <dbReference type="PROSITE" id="PS50977"/>
    </source>
</evidence>
<evidence type="ECO:0000256" key="4">
    <source>
        <dbReference type="PROSITE-ProRule" id="PRU00335"/>
    </source>
</evidence>
<comment type="caution">
    <text evidence="6">The sequence shown here is derived from an EMBL/GenBank/DDBJ whole genome shotgun (WGS) entry which is preliminary data.</text>
</comment>
<dbReference type="InterPro" id="IPR001647">
    <property type="entry name" value="HTH_TetR"/>
</dbReference>
<reference evidence="6" key="1">
    <citation type="journal article" date="2014" name="Int. J. Syst. Evol. Microbiol.">
        <title>Complete genome of a new Firmicutes species belonging to the dominant human colonic microbiota ('Ruminococcus bicirculans') reveals two chromosomes and a selective capacity to utilize plant glucans.</title>
        <authorList>
            <consortium name="NISC Comparative Sequencing Program"/>
            <person name="Wegmann U."/>
            <person name="Louis P."/>
            <person name="Goesmann A."/>
            <person name="Henrissat B."/>
            <person name="Duncan S.H."/>
            <person name="Flint H.J."/>
        </authorList>
    </citation>
    <scope>NUCLEOTIDE SEQUENCE</scope>
    <source>
        <strain evidence="6">NBRC 109915</strain>
    </source>
</reference>